<dbReference type="VEuPathDB" id="PiroplasmaDB:BMR1_01G02690"/>
<dbReference type="Gene3D" id="3.40.50.1240">
    <property type="entry name" value="Phosphoglycerate mutase-like"/>
    <property type="match status" value="1"/>
</dbReference>
<dbReference type="GO" id="GO:0016791">
    <property type="term" value="F:phosphatase activity"/>
    <property type="evidence" value="ECO:0007669"/>
    <property type="project" value="TreeGrafter"/>
</dbReference>
<reference evidence="2 3" key="1">
    <citation type="journal article" date="2012" name="Nucleic Acids Res.">
        <title>Sequencing of the smallest Apicomplexan genome from the human pathogen Babesia microti.</title>
        <authorList>
            <person name="Cornillot E."/>
            <person name="Hadj-Kaddour K."/>
            <person name="Dassouli A."/>
            <person name="Noel B."/>
            <person name="Ranwez V."/>
            <person name="Vacherie B."/>
            <person name="Augagneur Y."/>
            <person name="Bres V."/>
            <person name="Duclos A."/>
            <person name="Randazzo S."/>
            <person name="Carcy B."/>
            <person name="Debierre-Grockiego F."/>
            <person name="Delbecq S."/>
            <person name="Moubri-Menage K."/>
            <person name="Shams-Eldin H."/>
            <person name="Usmani-Brown S."/>
            <person name="Bringaud F."/>
            <person name="Wincker P."/>
            <person name="Vivares C.P."/>
            <person name="Schwarz R.T."/>
            <person name="Schetters T.P."/>
            <person name="Krause P.J."/>
            <person name="Gorenflot A."/>
            <person name="Berry V."/>
            <person name="Barbe V."/>
            <person name="Ben Mamoun C."/>
        </authorList>
    </citation>
    <scope>NUCLEOTIDE SEQUENCE [LARGE SCALE GENOMIC DNA]</scope>
    <source>
        <strain evidence="2 3">RI</strain>
    </source>
</reference>
<dbReference type="Proteomes" id="UP000002899">
    <property type="component" value="Chromosome I"/>
</dbReference>
<dbReference type="OrthoDB" id="496981at2759"/>
<feature type="transmembrane region" description="Helical" evidence="1">
    <location>
        <begin position="12"/>
        <end position="41"/>
    </location>
</feature>
<accession>A0A1N6LX09</accession>
<feature type="transmembrane region" description="Helical" evidence="1">
    <location>
        <begin position="61"/>
        <end position="79"/>
    </location>
</feature>
<dbReference type="GO" id="GO:0005737">
    <property type="term" value="C:cytoplasm"/>
    <property type="evidence" value="ECO:0007669"/>
    <property type="project" value="TreeGrafter"/>
</dbReference>
<dbReference type="InterPro" id="IPR050275">
    <property type="entry name" value="PGM_Phosphatase"/>
</dbReference>
<dbReference type="InterPro" id="IPR029033">
    <property type="entry name" value="His_PPase_superfam"/>
</dbReference>
<dbReference type="AlphaFoldDB" id="A0A1N6LX09"/>
<dbReference type="KEGG" id="bmic:BMR1_01G02690"/>
<evidence type="ECO:0000313" key="3">
    <source>
        <dbReference type="Proteomes" id="UP000002899"/>
    </source>
</evidence>
<gene>
    <name evidence="2" type="ORF">BMR1_01G02690</name>
</gene>
<protein>
    <submittedName>
        <fullName evidence="2">Uncharacterized protein</fullName>
    </submittedName>
</protein>
<reference evidence="2 3" key="2">
    <citation type="journal article" date="2013" name="PLoS ONE">
        <title>Whole genome mapping and re-organization of the nuclear and mitochondrial genomes of Babesia microti isolates.</title>
        <authorList>
            <person name="Cornillot E."/>
            <person name="Dassouli A."/>
            <person name="Garg A."/>
            <person name="Pachikara N."/>
            <person name="Randazzo S."/>
            <person name="Depoix D."/>
            <person name="Carcy B."/>
            <person name="Delbecq S."/>
            <person name="Frutos R."/>
            <person name="Silva J.C."/>
            <person name="Sutton R."/>
            <person name="Krause P.J."/>
            <person name="Mamoun C.B."/>
        </authorList>
    </citation>
    <scope>NUCLEOTIDE SEQUENCE [LARGE SCALE GENOMIC DNA]</scope>
    <source>
        <strain evidence="2 3">RI</strain>
    </source>
</reference>
<keyword evidence="1" id="KW-1133">Transmembrane helix</keyword>
<keyword evidence="1" id="KW-0472">Membrane</keyword>
<dbReference type="PANTHER" id="PTHR48100:SF1">
    <property type="entry name" value="HISTIDINE PHOSPHATASE FAMILY PROTEIN-RELATED"/>
    <property type="match status" value="1"/>
</dbReference>
<dbReference type="SUPFAM" id="SSF53254">
    <property type="entry name" value="Phosphoglycerate mutase-like"/>
    <property type="match status" value="1"/>
</dbReference>
<evidence type="ECO:0000313" key="2">
    <source>
        <dbReference type="EMBL" id="SIO73403.1"/>
    </source>
</evidence>
<dbReference type="GeneID" id="24423608"/>
<name>A0A1N6LX09_BABMR</name>
<keyword evidence="3" id="KW-1185">Reference proteome</keyword>
<keyword evidence="1" id="KW-0812">Transmembrane</keyword>
<proteinExistence type="predicted"/>
<organism evidence="2 3">
    <name type="scientific">Babesia microti (strain RI)</name>
    <dbReference type="NCBI Taxonomy" id="1133968"/>
    <lineage>
        <taxon>Eukaryota</taxon>
        <taxon>Sar</taxon>
        <taxon>Alveolata</taxon>
        <taxon>Apicomplexa</taxon>
        <taxon>Aconoidasida</taxon>
        <taxon>Piroplasmida</taxon>
        <taxon>Babesiidae</taxon>
        <taxon>Babesia</taxon>
    </lineage>
</organism>
<sequence length="385" mass="44785">MYTASVRSGFVVGLYNGMIIVLAVSFSLFLIGGYSYLFIIFGKFTKSGIKTDFTVISKAKISFSILNLFTYLYDLGYAIKRKLFGYNMLCNMEYYIKNQKNLLKSGDYRFVDSKTIFYVRHGQSMTNQATTNFYTNPFKGFKEILTFIAIETFLIFSSHTIFFDSPLSLLGINQCDMLRSFIFNNSDEQKDDLDIIINSSTEDIAWFVSDLRRAQTTLILSFYDRLKDKKDKIYTDQNLSECTLNPDCISISPVGSCMKKNMSLIDRETVGTKVNEIMENFVENNFDFEKQNYMDILTKMNNFNDRIFSMSANNIVIAGHSRWLRMYMNLFLEPDKPDILKEKKIQNCSLIKYKLERFETKSGNHIYFIKPDSQKFIYGTIVNEK</sequence>
<evidence type="ECO:0000256" key="1">
    <source>
        <dbReference type="SAM" id="Phobius"/>
    </source>
</evidence>
<dbReference type="RefSeq" id="XP_021337504.1">
    <property type="nucleotide sequence ID" value="XM_021482915.1"/>
</dbReference>
<reference evidence="2 3" key="3">
    <citation type="journal article" date="2016" name="Sci. Rep.">
        <title>Genome-wide diversity and gene expression profiling of Babesia microti isolates identify polymorphic genes that mediate host-pathogen interactions.</title>
        <authorList>
            <person name="Silva J.C."/>
            <person name="Cornillot E."/>
            <person name="McCracken C."/>
            <person name="Usmani-Brown S."/>
            <person name="Dwivedi A."/>
            <person name="Ifeonu O.O."/>
            <person name="Crabtree J."/>
            <person name="Gotia H.T."/>
            <person name="Virji A.Z."/>
            <person name="Reynes C."/>
            <person name="Colinge J."/>
            <person name="Kumar V."/>
            <person name="Lawres L."/>
            <person name="Pazzi J.E."/>
            <person name="Pablo J.V."/>
            <person name="Hung C."/>
            <person name="Brancato J."/>
            <person name="Kumari P."/>
            <person name="Orvis J."/>
            <person name="Tretina K."/>
            <person name="Chibucos M."/>
            <person name="Ott S."/>
            <person name="Sadzewicz L."/>
            <person name="Sengamalay N."/>
            <person name="Shetty A.C."/>
            <person name="Su Q."/>
            <person name="Tallon L."/>
            <person name="Fraser C.M."/>
            <person name="Frutos R."/>
            <person name="Molina D.M."/>
            <person name="Krause P.J."/>
            <person name="Ben Mamoun C."/>
        </authorList>
    </citation>
    <scope>NUCLEOTIDE SEQUENCE [LARGE SCALE GENOMIC DNA]</scope>
    <source>
        <strain evidence="2 3">RI</strain>
    </source>
</reference>
<dbReference type="PANTHER" id="PTHR48100">
    <property type="entry name" value="BROAD-SPECIFICITY PHOSPHATASE YOR283W-RELATED"/>
    <property type="match status" value="1"/>
</dbReference>
<dbReference type="EMBL" id="FO082871">
    <property type="protein sequence ID" value="SIO73403.1"/>
    <property type="molecule type" value="Genomic_DNA"/>
</dbReference>